<evidence type="ECO:0000313" key="18">
    <source>
        <dbReference type="Proteomes" id="UP000262195"/>
    </source>
</evidence>
<dbReference type="InterPro" id="IPR012338">
    <property type="entry name" value="Beta-lactam/transpept-like"/>
</dbReference>
<comment type="similarity">
    <text evidence="1">In the C-terminal section; belongs to the transpeptidase family.</text>
</comment>
<dbReference type="Gene3D" id="3.40.710.10">
    <property type="entry name" value="DD-peptidase/beta-lactamase superfamily"/>
    <property type="match status" value="1"/>
</dbReference>
<dbReference type="GO" id="GO:0071555">
    <property type="term" value="P:cell wall organization"/>
    <property type="evidence" value="ECO:0007669"/>
    <property type="project" value="UniProtKB-KW"/>
</dbReference>
<dbReference type="GO" id="GO:0009252">
    <property type="term" value="P:peptidoglycan biosynthetic process"/>
    <property type="evidence" value="ECO:0007669"/>
    <property type="project" value="UniProtKB-KW"/>
</dbReference>
<comment type="caution">
    <text evidence="17">The sequence shown here is derived from an EMBL/GenBank/DDBJ whole genome shotgun (WGS) entry which is preliminary data.</text>
</comment>
<evidence type="ECO:0000256" key="7">
    <source>
        <dbReference type="ARBA" id="ARBA00022801"/>
    </source>
</evidence>
<evidence type="ECO:0000256" key="2">
    <source>
        <dbReference type="ARBA" id="ARBA00007739"/>
    </source>
</evidence>
<dbReference type="GO" id="GO:0030288">
    <property type="term" value="C:outer membrane-bounded periplasmic space"/>
    <property type="evidence" value="ECO:0007669"/>
    <property type="project" value="TreeGrafter"/>
</dbReference>
<evidence type="ECO:0000256" key="5">
    <source>
        <dbReference type="ARBA" id="ARBA00022676"/>
    </source>
</evidence>
<evidence type="ECO:0000256" key="12">
    <source>
        <dbReference type="ARBA" id="ARBA00034000"/>
    </source>
</evidence>
<dbReference type="InterPro" id="IPR001460">
    <property type="entry name" value="PCN-bd_Tpept"/>
</dbReference>
<dbReference type="GO" id="GO:0008658">
    <property type="term" value="F:penicillin binding"/>
    <property type="evidence" value="ECO:0007669"/>
    <property type="project" value="InterPro"/>
</dbReference>
<dbReference type="InterPro" id="IPR036950">
    <property type="entry name" value="PBP_transglycosylase"/>
</dbReference>
<feature type="transmembrane region" description="Helical" evidence="15">
    <location>
        <begin position="26"/>
        <end position="46"/>
    </location>
</feature>
<dbReference type="InterPro" id="IPR050396">
    <property type="entry name" value="Glycosyltr_51/Transpeptidase"/>
</dbReference>
<dbReference type="EMBL" id="DQHO01000031">
    <property type="protein sequence ID" value="HCS94044.1"/>
    <property type="molecule type" value="Genomic_DNA"/>
</dbReference>
<feature type="region of interest" description="Disordered" evidence="14">
    <location>
        <begin position="766"/>
        <end position="846"/>
    </location>
</feature>
<reference evidence="17 18" key="1">
    <citation type="journal article" date="2018" name="Nat. Biotechnol.">
        <title>A standardized bacterial taxonomy based on genome phylogeny substantially revises the tree of life.</title>
        <authorList>
            <person name="Parks D.H."/>
            <person name="Chuvochina M."/>
            <person name="Waite D.W."/>
            <person name="Rinke C."/>
            <person name="Skarshewski A."/>
            <person name="Chaumeil P.A."/>
            <person name="Hugenholtz P."/>
        </authorList>
    </citation>
    <scope>NUCLEOTIDE SEQUENCE [LARGE SCALE GENOMIC DNA]</scope>
    <source>
        <strain evidence="17">UBA11306</strain>
    </source>
</reference>
<dbReference type="InterPro" id="IPR023346">
    <property type="entry name" value="Lysozyme-like_dom_sf"/>
</dbReference>
<dbReference type="Gene3D" id="2.60.40.10">
    <property type="entry name" value="Immunoglobulins"/>
    <property type="match status" value="1"/>
</dbReference>
<evidence type="ECO:0000256" key="4">
    <source>
        <dbReference type="ARBA" id="ARBA00022670"/>
    </source>
</evidence>
<dbReference type="SUPFAM" id="SSF53955">
    <property type="entry name" value="Lysozyme-like"/>
    <property type="match status" value="1"/>
</dbReference>
<evidence type="ECO:0000256" key="1">
    <source>
        <dbReference type="ARBA" id="ARBA00007090"/>
    </source>
</evidence>
<feature type="compositionally biased region" description="Acidic residues" evidence="14">
    <location>
        <begin position="797"/>
        <end position="815"/>
    </location>
</feature>
<feature type="compositionally biased region" description="Low complexity" evidence="14">
    <location>
        <begin position="816"/>
        <end position="846"/>
    </location>
</feature>
<evidence type="ECO:0000256" key="14">
    <source>
        <dbReference type="SAM" id="MobiDB-lite"/>
    </source>
</evidence>
<evidence type="ECO:0000256" key="15">
    <source>
        <dbReference type="SAM" id="Phobius"/>
    </source>
</evidence>
<dbReference type="GO" id="GO:0009002">
    <property type="term" value="F:serine-type D-Ala-D-Ala carboxypeptidase activity"/>
    <property type="evidence" value="ECO:0007669"/>
    <property type="project" value="UniProtKB-EC"/>
</dbReference>
<evidence type="ECO:0000313" key="17">
    <source>
        <dbReference type="EMBL" id="HCS94044.1"/>
    </source>
</evidence>
<keyword evidence="6" id="KW-0808">Transferase</keyword>
<evidence type="ECO:0000256" key="8">
    <source>
        <dbReference type="ARBA" id="ARBA00022960"/>
    </source>
</evidence>
<dbReference type="InterPro" id="IPR013783">
    <property type="entry name" value="Ig-like_fold"/>
</dbReference>
<feature type="region of interest" description="Disordered" evidence="14">
    <location>
        <begin position="681"/>
        <end position="707"/>
    </location>
</feature>
<dbReference type="InterPro" id="IPR003961">
    <property type="entry name" value="FN3_dom"/>
</dbReference>
<keyword evidence="15" id="KW-1133">Transmembrane helix</keyword>
<evidence type="ECO:0000259" key="16">
    <source>
        <dbReference type="PROSITE" id="PS50853"/>
    </source>
</evidence>
<evidence type="ECO:0000256" key="9">
    <source>
        <dbReference type="ARBA" id="ARBA00022984"/>
    </source>
</evidence>
<dbReference type="PANTHER" id="PTHR32282:SF29">
    <property type="entry name" value="PENICILLIN-BINDING PROTEIN 1A"/>
    <property type="match status" value="1"/>
</dbReference>
<organism evidence="17 18">
    <name type="scientific">Bavariicoccus seileri</name>
    <dbReference type="NCBI Taxonomy" id="549685"/>
    <lineage>
        <taxon>Bacteria</taxon>
        <taxon>Bacillati</taxon>
        <taxon>Bacillota</taxon>
        <taxon>Bacilli</taxon>
        <taxon>Lactobacillales</taxon>
        <taxon>Enterococcaceae</taxon>
        <taxon>Bavariicoccus</taxon>
    </lineage>
</organism>
<dbReference type="GO" id="GO:0008360">
    <property type="term" value="P:regulation of cell shape"/>
    <property type="evidence" value="ECO:0007669"/>
    <property type="project" value="UniProtKB-KW"/>
</dbReference>
<dbReference type="PANTHER" id="PTHR32282">
    <property type="entry name" value="BINDING PROTEIN TRANSPEPTIDASE, PUTATIVE-RELATED"/>
    <property type="match status" value="1"/>
</dbReference>
<evidence type="ECO:0000256" key="10">
    <source>
        <dbReference type="ARBA" id="ARBA00023268"/>
    </source>
</evidence>
<dbReference type="Gene3D" id="1.10.3810.10">
    <property type="entry name" value="Biosynthetic peptidoglycan transglycosylase-like"/>
    <property type="match status" value="1"/>
</dbReference>
<dbReference type="PROSITE" id="PS50853">
    <property type="entry name" value="FN3"/>
    <property type="match status" value="1"/>
</dbReference>
<dbReference type="SUPFAM" id="SSF49265">
    <property type="entry name" value="Fibronectin type III"/>
    <property type="match status" value="1"/>
</dbReference>
<proteinExistence type="inferred from homology"/>
<comment type="similarity">
    <text evidence="2">In the N-terminal section; belongs to the glycosyltransferase 51 family.</text>
</comment>
<dbReference type="InterPro" id="IPR036116">
    <property type="entry name" value="FN3_sf"/>
</dbReference>
<dbReference type="AlphaFoldDB" id="A0A3D4S5E0"/>
<accession>A0A3D4S5E0</accession>
<dbReference type="Pfam" id="PF00041">
    <property type="entry name" value="fn3"/>
    <property type="match status" value="1"/>
</dbReference>
<gene>
    <name evidence="17" type="ORF">DIW15_04990</name>
</gene>
<evidence type="ECO:0000256" key="3">
    <source>
        <dbReference type="ARBA" id="ARBA00022645"/>
    </source>
</evidence>
<comment type="catalytic activity">
    <reaction evidence="13">
        <text>[GlcNAc-(1-&gt;4)-Mur2Ac(oyl-L-Ala-gamma-D-Glu-L-Lys-D-Ala-D-Ala)](n)-di-trans,octa-cis-undecaprenyl diphosphate + beta-D-GlcNAc-(1-&gt;4)-Mur2Ac(oyl-L-Ala-gamma-D-Glu-L-Lys-D-Ala-D-Ala)-di-trans,octa-cis-undecaprenyl diphosphate = [GlcNAc-(1-&gt;4)-Mur2Ac(oyl-L-Ala-gamma-D-Glu-L-Lys-D-Ala-D-Ala)](n+1)-di-trans,octa-cis-undecaprenyl diphosphate + di-trans,octa-cis-undecaprenyl diphosphate + H(+)</text>
        <dbReference type="Rhea" id="RHEA:23708"/>
        <dbReference type="Rhea" id="RHEA-COMP:9602"/>
        <dbReference type="Rhea" id="RHEA-COMP:9603"/>
        <dbReference type="ChEBI" id="CHEBI:15378"/>
        <dbReference type="ChEBI" id="CHEBI:58405"/>
        <dbReference type="ChEBI" id="CHEBI:60033"/>
        <dbReference type="ChEBI" id="CHEBI:78435"/>
        <dbReference type="EC" id="2.4.99.28"/>
    </reaction>
</comment>
<dbReference type="SUPFAM" id="SSF56601">
    <property type="entry name" value="beta-lactamase/transpeptidase-like"/>
    <property type="match status" value="1"/>
</dbReference>
<dbReference type="Proteomes" id="UP000262195">
    <property type="component" value="Unassembled WGS sequence"/>
</dbReference>
<dbReference type="GO" id="GO:0006508">
    <property type="term" value="P:proteolysis"/>
    <property type="evidence" value="ECO:0007669"/>
    <property type="project" value="UniProtKB-KW"/>
</dbReference>
<keyword evidence="11" id="KW-0961">Cell wall biogenesis/degradation</keyword>
<keyword evidence="15" id="KW-0472">Membrane</keyword>
<dbReference type="InterPro" id="IPR001264">
    <property type="entry name" value="Glyco_trans_51"/>
</dbReference>
<dbReference type="Pfam" id="PF00912">
    <property type="entry name" value="Transgly"/>
    <property type="match status" value="1"/>
</dbReference>
<keyword evidence="9" id="KW-0573">Peptidoglycan synthesis</keyword>
<comment type="catalytic activity">
    <reaction evidence="12">
        <text>Preferential cleavage: (Ac)2-L-Lys-D-Ala-|-D-Ala. Also transpeptidation of peptidyl-alanyl moieties that are N-acyl substituents of D-alanine.</text>
        <dbReference type="EC" id="3.4.16.4"/>
    </reaction>
</comment>
<keyword evidence="10" id="KW-0511">Multifunctional enzyme</keyword>
<keyword evidence="3" id="KW-0121">Carboxypeptidase</keyword>
<dbReference type="STRING" id="1121105.GCA_000421665_00598"/>
<keyword evidence="15" id="KW-0812">Transmembrane</keyword>
<keyword evidence="7" id="KW-0378">Hydrolase</keyword>
<keyword evidence="8" id="KW-0133">Cell shape</keyword>
<name>A0A3D4S5E0_9ENTE</name>
<evidence type="ECO:0000256" key="11">
    <source>
        <dbReference type="ARBA" id="ARBA00023316"/>
    </source>
</evidence>
<sequence length="846" mass="93252">MTNRKQRQQKNHDFSWKSVLWKITKYFAIVVGLIFLAGLGLFLYYASSTPNITHAELEGNIETQLYDRDNSLFAELGGENREIISPDEIPDQMKEAIIAIEDQRFYKHNGIDPIRIVGAALSNFRSRSVAQGGSTITQQLVKLSVFSTKASDQTLKRKSQEAILALKVEQAYSKDQILALYLNKIYFGNNVYGVETASQYYFGKTLSDLTLSQTATLAGMPQAPNDYDPINQPEQSQRRRNIVLGQMLEMKDISKEEYDQAIATDITDGLATEHDQTKNDLVNDAFLQIVIDEVKEQTGLDVYKDGLQVYTTLDSDLQQHLYDVVNTSAYINYQSSDLQNAATILDTESGGLRAVIGGRHQDVLLGFNRATQLNRSVGSTIKPLTSYGPAIEYLNYSTGQTVVDEPYDYSSGDPIYNWDRKYMGTMTIRQALANSRNIPALKVFQEVGTDNITAFLKKLGITLNNEGANGLVESNAITGNITPLDLASAYRSFATLGKYKPAYTVEKVITRDGQEISLDHEDTQAIKPETAYMITDMLKDVFTYGTASSIKNPNIIQAGKTGTTNYTEEQEKSLGIQNTGNVPDSWFVGYTTNNVISIWTGYDNPLEDGHSLDYTEQAISRDLYAEMISYITQKGSPEDWTMPNTVVRENAVFGTDPLQLAGPYTPRSLTISELFVKNQLPNSTGYTEEPEDPLAKPTDLQTSYDESSNLLTASWTSSGPKDMTFRITVNGNTQDVGAATSFEIPNITPGTTYNISVVAIADGETTSPATTSFTAPESENESDQDENESDSGNNDSDSNDDDSNSDDSNSDDSNGDDSNNSDNNDNNDSNNGSGNNDSDNSNNNGQ</sequence>
<feature type="compositionally biased region" description="Acidic residues" evidence="14">
    <location>
        <begin position="778"/>
        <end position="789"/>
    </location>
</feature>
<dbReference type="CDD" id="cd00063">
    <property type="entry name" value="FN3"/>
    <property type="match status" value="1"/>
</dbReference>
<dbReference type="NCBIfam" id="TIGR02074">
    <property type="entry name" value="PBP_1a_fam"/>
    <property type="match status" value="1"/>
</dbReference>
<dbReference type="FunFam" id="1.10.3810.10:FF:000001">
    <property type="entry name" value="Penicillin-binding protein 1A"/>
    <property type="match status" value="1"/>
</dbReference>
<evidence type="ECO:0000256" key="6">
    <source>
        <dbReference type="ARBA" id="ARBA00022679"/>
    </source>
</evidence>
<feature type="domain" description="Fibronectin type-III" evidence="16">
    <location>
        <begin position="696"/>
        <end position="781"/>
    </location>
</feature>
<protein>
    <submittedName>
        <fullName evidence="17">PBP1A family penicillin-binding protein</fullName>
    </submittedName>
</protein>
<keyword evidence="4" id="KW-0645">Protease</keyword>
<dbReference type="GO" id="GO:0008955">
    <property type="term" value="F:peptidoglycan glycosyltransferase activity"/>
    <property type="evidence" value="ECO:0007669"/>
    <property type="project" value="UniProtKB-EC"/>
</dbReference>
<evidence type="ECO:0000256" key="13">
    <source>
        <dbReference type="ARBA" id="ARBA00049902"/>
    </source>
</evidence>
<keyword evidence="5" id="KW-0328">Glycosyltransferase</keyword>
<dbReference type="Pfam" id="PF00905">
    <property type="entry name" value="Transpeptidase"/>
    <property type="match status" value="1"/>
</dbReference>
<feature type="compositionally biased region" description="Low complexity" evidence="14">
    <location>
        <begin position="766"/>
        <end position="777"/>
    </location>
</feature>